<feature type="compositionally biased region" description="Basic and acidic residues" evidence="4">
    <location>
        <begin position="487"/>
        <end position="510"/>
    </location>
</feature>
<feature type="region of interest" description="Disordered" evidence="4">
    <location>
        <begin position="393"/>
        <end position="543"/>
    </location>
</feature>
<dbReference type="Pfam" id="PF12796">
    <property type="entry name" value="Ank_2"/>
    <property type="match status" value="2"/>
</dbReference>
<feature type="repeat" description="ANK" evidence="3">
    <location>
        <begin position="139"/>
        <end position="171"/>
    </location>
</feature>
<dbReference type="PANTHER" id="PTHR24166">
    <property type="entry name" value="ROLLING PEBBLES, ISOFORM B"/>
    <property type="match status" value="1"/>
</dbReference>
<evidence type="ECO:0000256" key="2">
    <source>
        <dbReference type="ARBA" id="ARBA00023043"/>
    </source>
</evidence>
<feature type="region of interest" description="Disordered" evidence="4">
    <location>
        <begin position="112"/>
        <end position="140"/>
    </location>
</feature>
<evidence type="ECO:0000256" key="4">
    <source>
        <dbReference type="SAM" id="MobiDB-lite"/>
    </source>
</evidence>
<dbReference type="InterPro" id="IPR002110">
    <property type="entry name" value="Ankyrin_rpt"/>
</dbReference>
<dbReference type="InterPro" id="IPR050889">
    <property type="entry name" value="Dendritic_Spine_Reg/Scaffold"/>
</dbReference>
<organism evidence="5 6">
    <name type="scientific">Cymbomonas tetramitiformis</name>
    <dbReference type="NCBI Taxonomy" id="36881"/>
    <lineage>
        <taxon>Eukaryota</taxon>
        <taxon>Viridiplantae</taxon>
        <taxon>Chlorophyta</taxon>
        <taxon>Pyramimonadophyceae</taxon>
        <taxon>Pyramimonadales</taxon>
        <taxon>Pyramimonadaceae</taxon>
        <taxon>Cymbomonas</taxon>
    </lineage>
</organism>
<keyword evidence="2 3" id="KW-0040">ANK repeat</keyword>
<evidence type="ECO:0000256" key="1">
    <source>
        <dbReference type="ARBA" id="ARBA00022737"/>
    </source>
</evidence>
<comment type="caution">
    <text evidence="5">The sequence shown here is derived from an EMBL/GenBank/DDBJ whole genome shotgun (WGS) entry which is preliminary data.</text>
</comment>
<evidence type="ECO:0000256" key="3">
    <source>
        <dbReference type="PROSITE-ProRule" id="PRU00023"/>
    </source>
</evidence>
<feature type="repeat" description="ANK" evidence="3">
    <location>
        <begin position="85"/>
        <end position="117"/>
    </location>
</feature>
<feature type="repeat" description="ANK" evidence="3">
    <location>
        <begin position="172"/>
        <end position="204"/>
    </location>
</feature>
<protein>
    <submittedName>
        <fullName evidence="5">Uncharacterized protein</fullName>
    </submittedName>
</protein>
<keyword evidence="6" id="KW-1185">Reference proteome</keyword>
<dbReference type="EMBL" id="LGRX02015842">
    <property type="protein sequence ID" value="KAK3262959.1"/>
    <property type="molecule type" value="Genomic_DNA"/>
</dbReference>
<sequence length="562" mass="57744">MANILRELVEKGVEVGAEDGEGRTALTLALAFGQEAAARALLEAGAGVNAVTGRRPLHAVAERGMVEMVRELMEKGAEVDAEGRQGCTALKVALAGGREAAARVLLEAGAGVNAGTGQRPAPRGGREGHGGDGEGAYGEGGGTLHAAVERGMEEMVRELVAKGAEVDAEDGEGRTALTLALAGGKEAAARALLEAGASVGKAGRGGFCVLDLFLSALLRTAMLAVLPGPAAGKLDGSALVFPSPGFQTFGCTFACKAPSRRVYYELVILKLLNAPRFGFVDASFELSSASGGSGVDVSDFTLGVFPAFTASSGAVSVHMLACEMRHMPPDHIAFGDECYLANVAQLDACDLRVVEILAGRLAGRHSHCTLRLAATLGLSDITRLLLENGAASADAAGPAHGGDNRRRINVYGSAPDAAETENRGAGERHAARRGADGQAMTTTAADDNPPLGRPAVGSAGVTGPERQRTTGKRRRSRASGDALGGDVDGRGVDVDVQRMVDGGTGERHAAVGDVDELELAEGQAKNPSMDEQHPAGGGMDELDTRFMDRGRRWIRGEDGAAV</sequence>
<dbReference type="PANTHER" id="PTHR24166:SF48">
    <property type="entry name" value="PROTEIN VAPYRIN"/>
    <property type="match status" value="1"/>
</dbReference>
<dbReference type="SUPFAM" id="SSF48403">
    <property type="entry name" value="Ankyrin repeat"/>
    <property type="match status" value="1"/>
</dbReference>
<reference evidence="5 6" key="1">
    <citation type="journal article" date="2015" name="Genome Biol. Evol.">
        <title>Comparative Genomics of a Bacterivorous Green Alga Reveals Evolutionary Causalities and Consequences of Phago-Mixotrophic Mode of Nutrition.</title>
        <authorList>
            <person name="Burns J.A."/>
            <person name="Paasch A."/>
            <person name="Narechania A."/>
            <person name="Kim E."/>
        </authorList>
    </citation>
    <scope>NUCLEOTIDE SEQUENCE [LARGE SCALE GENOMIC DNA]</scope>
    <source>
        <strain evidence="5 6">PLY_AMNH</strain>
    </source>
</reference>
<dbReference type="Proteomes" id="UP001190700">
    <property type="component" value="Unassembled WGS sequence"/>
</dbReference>
<evidence type="ECO:0000313" key="5">
    <source>
        <dbReference type="EMBL" id="KAK3262959.1"/>
    </source>
</evidence>
<feature type="repeat" description="ANK" evidence="3">
    <location>
        <begin position="52"/>
        <end position="84"/>
    </location>
</feature>
<evidence type="ECO:0000313" key="6">
    <source>
        <dbReference type="Proteomes" id="UP001190700"/>
    </source>
</evidence>
<keyword evidence="1" id="KW-0677">Repeat</keyword>
<dbReference type="InterPro" id="IPR036770">
    <property type="entry name" value="Ankyrin_rpt-contain_sf"/>
</dbReference>
<gene>
    <name evidence="5" type="ORF">CYMTET_28214</name>
</gene>
<dbReference type="SMART" id="SM00248">
    <property type="entry name" value="ANK"/>
    <property type="match status" value="5"/>
</dbReference>
<feature type="compositionally biased region" description="Basic and acidic residues" evidence="4">
    <location>
        <begin position="420"/>
        <end position="435"/>
    </location>
</feature>
<feature type="repeat" description="ANK" evidence="3">
    <location>
        <begin position="21"/>
        <end position="53"/>
    </location>
</feature>
<accession>A0AAE0FNF9</accession>
<dbReference type="AlphaFoldDB" id="A0AAE0FNF9"/>
<dbReference type="Gene3D" id="1.25.40.20">
    <property type="entry name" value="Ankyrin repeat-containing domain"/>
    <property type="match status" value="2"/>
</dbReference>
<dbReference type="PROSITE" id="PS50297">
    <property type="entry name" value="ANK_REP_REGION"/>
    <property type="match status" value="5"/>
</dbReference>
<name>A0AAE0FNF9_9CHLO</name>
<dbReference type="PROSITE" id="PS50088">
    <property type="entry name" value="ANK_REPEAT"/>
    <property type="match status" value="5"/>
</dbReference>
<proteinExistence type="predicted"/>